<feature type="signal peptide" evidence="1">
    <location>
        <begin position="1"/>
        <end position="24"/>
    </location>
</feature>
<protein>
    <recommendedName>
        <fullName evidence="3">Secreted protein</fullName>
    </recommendedName>
</protein>
<dbReference type="EMBL" id="GISG01024065">
    <property type="protein sequence ID" value="MBA4619179.1"/>
    <property type="molecule type" value="Transcribed_RNA"/>
</dbReference>
<reference evidence="2" key="1">
    <citation type="journal article" date="2013" name="J. Plant Res.">
        <title>Effect of fungi and light on seed germination of three Opuntia species from semiarid lands of central Mexico.</title>
        <authorList>
            <person name="Delgado-Sanchez P."/>
            <person name="Jimenez-Bremont J.F."/>
            <person name="Guerrero-Gonzalez Mde L."/>
            <person name="Flores J."/>
        </authorList>
    </citation>
    <scope>NUCLEOTIDE SEQUENCE</scope>
    <source>
        <tissue evidence="2">Cladode</tissue>
    </source>
</reference>
<evidence type="ECO:0008006" key="3">
    <source>
        <dbReference type="Google" id="ProtNLM"/>
    </source>
</evidence>
<dbReference type="AlphaFoldDB" id="A0A7C8YIE2"/>
<evidence type="ECO:0000313" key="2">
    <source>
        <dbReference type="EMBL" id="MBA4619179.1"/>
    </source>
</evidence>
<accession>A0A7C8YIE2</accession>
<evidence type="ECO:0000256" key="1">
    <source>
        <dbReference type="SAM" id="SignalP"/>
    </source>
</evidence>
<proteinExistence type="predicted"/>
<keyword evidence="1" id="KW-0732">Signal</keyword>
<sequence length="143" mass="16349">MLFWCQQSHLSMIMCAFTLTGKEGENGVIRNAKLPWEKVQCRHSFSLKTSVFLDALCCNKKNCYFCAGNISNLLRISWQNGGLKNCMPTPPCQLPLAIQLIILSPKVPSVGCCCWWKFDVSHRYWYNANIFALLIKFSVAYSR</sequence>
<name>A0A7C8YIE2_OPUST</name>
<reference evidence="2" key="2">
    <citation type="submission" date="2020-07" db="EMBL/GenBank/DDBJ databases">
        <authorList>
            <person name="Vera ALvarez R."/>
            <person name="Arias-Moreno D.M."/>
            <person name="Jimenez-Jacinto V."/>
            <person name="Jimenez-Bremont J.F."/>
            <person name="Swaminathan K."/>
            <person name="Moose S.P."/>
            <person name="Guerrero-Gonzalez M.L."/>
            <person name="Marino-Ramirez L."/>
            <person name="Landsman D."/>
            <person name="Rodriguez-Kessler M."/>
            <person name="Delgado-Sanchez P."/>
        </authorList>
    </citation>
    <scope>NUCLEOTIDE SEQUENCE</scope>
    <source>
        <tissue evidence="2">Cladode</tissue>
    </source>
</reference>
<organism evidence="2">
    <name type="scientific">Opuntia streptacantha</name>
    <name type="common">Prickly pear cactus</name>
    <name type="synonym">Opuntia cardona</name>
    <dbReference type="NCBI Taxonomy" id="393608"/>
    <lineage>
        <taxon>Eukaryota</taxon>
        <taxon>Viridiplantae</taxon>
        <taxon>Streptophyta</taxon>
        <taxon>Embryophyta</taxon>
        <taxon>Tracheophyta</taxon>
        <taxon>Spermatophyta</taxon>
        <taxon>Magnoliopsida</taxon>
        <taxon>eudicotyledons</taxon>
        <taxon>Gunneridae</taxon>
        <taxon>Pentapetalae</taxon>
        <taxon>Caryophyllales</taxon>
        <taxon>Cactineae</taxon>
        <taxon>Cactaceae</taxon>
        <taxon>Opuntioideae</taxon>
        <taxon>Opuntia</taxon>
    </lineage>
</organism>
<feature type="chain" id="PRO_5028257659" description="Secreted protein" evidence="1">
    <location>
        <begin position="25"/>
        <end position="143"/>
    </location>
</feature>